<dbReference type="RefSeq" id="WP_344630627.1">
    <property type="nucleotide sequence ID" value="NZ_BAAATJ010000007.1"/>
</dbReference>
<proteinExistence type="predicted"/>
<dbReference type="EMBL" id="BAAATJ010000007">
    <property type="protein sequence ID" value="GAA2395174.1"/>
    <property type="molecule type" value="Genomic_DNA"/>
</dbReference>
<evidence type="ECO:0000256" key="2">
    <source>
        <dbReference type="SAM" id="Phobius"/>
    </source>
</evidence>
<evidence type="ECO:0000313" key="4">
    <source>
        <dbReference type="EMBL" id="GAA2395174.1"/>
    </source>
</evidence>
<reference evidence="4 5" key="1">
    <citation type="journal article" date="2019" name="Int. J. Syst. Evol. Microbiol.">
        <title>The Global Catalogue of Microorganisms (GCM) 10K type strain sequencing project: providing services to taxonomists for standard genome sequencing and annotation.</title>
        <authorList>
            <consortium name="The Broad Institute Genomics Platform"/>
            <consortium name="The Broad Institute Genome Sequencing Center for Infectious Disease"/>
            <person name="Wu L."/>
            <person name="Ma J."/>
        </authorList>
    </citation>
    <scope>NUCLEOTIDE SEQUENCE [LARGE SCALE GENOMIC DNA]</scope>
    <source>
        <strain evidence="4 5">JCM 6921</strain>
    </source>
</reference>
<comment type="caution">
    <text evidence="4">The sequence shown here is derived from an EMBL/GenBank/DDBJ whole genome shotgun (WGS) entry which is preliminary data.</text>
</comment>
<keyword evidence="5" id="KW-1185">Reference proteome</keyword>
<feature type="compositionally biased region" description="Acidic residues" evidence="1">
    <location>
        <begin position="156"/>
        <end position="179"/>
    </location>
</feature>
<feature type="domain" description="Putative Flp pilus-assembly TadG-like N-terminal" evidence="3">
    <location>
        <begin position="10"/>
        <end position="57"/>
    </location>
</feature>
<evidence type="ECO:0000313" key="5">
    <source>
        <dbReference type="Proteomes" id="UP001500058"/>
    </source>
</evidence>
<dbReference type="Proteomes" id="UP001500058">
    <property type="component" value="Unassembled WGS sequence"/>
</dbReference>
<keyword evidence="2" id="KW-1133">Transmembrane helix</keyword>
<name>A0ABN3I6D8_9ACTN</name>
<gene>
    <name evidence="4" type="ORF">GCM10010420_20750</name>
</gene>
<evidence type="ECO:0000256" key="1">
    <source>
        <dbReference type="SAM" id="MobiDB-lite"/>
    </source>
</evidence>
<sequence length="218" mass="23093">MRHRSSEDRGQAFPIYIVVVASLLFLAFAFFAVGQAAATRNGAQGAADAAALAAAQDARDQLGRGLLAALLDPDQWEDLLSGSRFGTAGGCEEAERFADRNRSDVVSCDRASFPHNGFTVKVRTRYTVGASVIPGTDEEHGEATATAVVEPRCELGPEEPGEEPEVPEEPGDPGEDEDEGGKVAPIELTCDGLDLTIDPSDPDPLPGLERLFTVRLAD</sequence>
<protein>
    <submittedName>
        <fullName evidence="4">Pilus assembly protein TadG-related protein</fullName>
    </submittedName>
</protein>
<accession>A0ABN3I6D8</accession>
<keyword evidence="2" id="KW-0812">Transmembrane</keyword>
<feature type="region of interest" description="Disordered" evidence="1">
    <location>
        <begin position="154"/>
        <end position="186"/>
    </location>
</feature>
<keyword evidence="2" id="KW-0472">Membrane</keyword>
<dbReference type="Pfam" id="PF13400">
    <property type="entry name" value="Tad"/>
    <property type="match status" value="1"/>
</dbReference>
<evidence type="ECO:0000259" key="3">
    <source>
        <dbReference type="Pfam" id="PF13400"/>
    </source>
</evidence>
<dbReference type="InterPro" id="IPR028087">
    <property type="entry name" value="Tad_N"/>
</dbReference>
<feature type="transmembrane region" description="Helical" evidence="2">
    <location>
        <begin position="12"/>
        <end position="33"/>
    </location>
</feature>
<organism evidence="4 5">
    <name type="scientific">Streptomyces glaucosporus</name>
    <dbReference type="NCBI Taxonomy" id="284044"/>
    <lineage>
        <taxon>Bacteria</taxon>
        <taxon>Bacillati</taxon>
        <taxon>Actinomycetota</taxon>
        <taxon>Actinomycetes</taxon>
        <taxon>Kitasatosporales</taxon>
        <taxon>Streptomycetaceae</taxon>
        <taxon>Streptomyces</taxon>
    </lineage>
</organism>